<dbReference type="Gene3D" id="3.30.70.270">
    <property type="match status" value="1"/>
</dbReference>
<feature type="domain" description="Response regulatory" evidence="4">
    <location>
        <begin position="2"/>
        <end position="120"/>
    </location>
</feature>
<dbReference type="InterPro" id="IPR011006">
    <property type="entry name" value="CheY-like_superfamily"/>
</dbReference>
<dbReference type="PROSITE" id="PS50110">
    <property type="entry name" value="RESPONSE_REGULATORY"/>
    <property type="match status" value="1"/>
</dbReference>
<evidence type="ECO:0000259" key="5">
    <source>
        <dbReference type="PROSITE" id="PS50887"/>
    </source>
</evidence>
<dbReference type="SUPFAM" id="SSF52172">
    <property type="entry name" value="CheY-like"/>
    <property type="match status" value="1"/>
</dbReference>
<reference evidence="6 7" key="1">
    <citation type="submission" date="2019-03" db="EMBL/GenBank/DDBJ databases">
        <title>Genomic Encyclopedia of Type Strains, Phase IV (KMG-IV): sequencing the most valuable type-strain genomes for metagenomic binning, comparative biology and taxonomic classification.</title>
        <authorList>
            <person name="Goeker M."/>
        </authorList>
    </citation>
    <scope>NUCLEOTIDE SEQUENCE [LARGE SCALE GENOMIC DNA]</scope>
    <source>
        <strain evidence="6 7">DSM 102969</strain>
    </source>
</reference>
<dbReference type="Proteomes" id="UP000294547">
    <property type="component" value="Unassembled WGS sequence"/>
</dbReference>
<dbReference type="PANTHER" id="PTHR45138">
    <property type="entry name" value="REGULATORY COMPONENTS OF SENSORY TRANSDUCTION SYSTEM"/>
    <property type="match status" value="1"/>
</dbReference>
<evidence type="ECO:0000259" key="4">
    <source>
        <dbReference type="PROSITE" id="PS50110"/>
    </source>
</evidence>
<sequence>MHIVVVDGSRTGVLYVQQILEPRAEDVVMFTDGKMALDYIRATPEVEVVVTGLELTGISGTELCWELRLLANAGRPIYVIAMSANADAQHLIGVLDAGADDFMSKPPKANELSARLRVAERTLKMQRRLIELATIDSLSGLLNRHAFRERAHGAITAMGRDGCTSLIVFDIDHFKSINDRFGHSCGDAVIKAIRSLKIPPDTFLGRIGGEEFALMLPDLPLDGALSVAEHLRQQIEAMAIDAVGHRISCTASFGVATMAFGGSAGDLYRRADTALYEAKHTGRNRVCAAPPERGRG</sequence>
<dbReference type="OrthoDB" id="9812260at2"/>
<dbReference type="GO" id="GO:0005886">
    <property type="term" value="C:plasma membrane"/>
    <property type="evidence" value="ECO:0007669"/>
    <property type="project" value="TreeGrafter"/>
</dbReference>
<dbReference type="InterPro" id="IPR001789">
    <property type="entry name" value="Sig_transdc_resp-reg_receiver"/>
</dbReference>
<dbReference type="CDD" id="cd01949">
    <property type="entry name" value="GGDEF"/>
    <property type="match status" value="1"/>
</dbReference>
<comment type="caution">
    <text evidence="3">Lacks conserved residue(s) required for the propagation of feature annotation.</text>
</comment>
<dbReference type="SMART" id="SM00267">
    <property type="entry name" value="GGDEF"/>
    <property type="match status" value="1"/>
</dbReference>
<dbReference type="InterPro" id="IPR029787">
    <property type="entry name" value="Nucleotide_cyclase"/>
</dbReference>
<accession>A0A4R6RJP5</accession>
<feature type="domain" description="GGDEF" evidence="5">
    <location>
        <begin position="162"/>
        <end position="291"/>
    </location>
</feature>
<dbReference type="NCBIfam" id="TIGR00254">
    <property type="entry name" value="GGDEF"/>
    <property type="match status" value="1"/>
</dbReference>
<dbReference type="SMART" id="SM00448">
    <property type="entry name" value="REC"/>
    <property type="match status" value="1"/>
</dbReference>
<name>A0A4R6RJP5_9HYPH</name>
<protein>
    <recommendedName>
        <fullName evidence="1">diguanylate cyclase</fullName>
        <ecNumber evidence="1">2.7.7.65</ecNumber>
    </recommendedName>
</protein>
<dbReference type="GO" id="GO:1902201">
    <property type="term" value="P:negative regulation of bacterial-type flagellum-dependent cell motility"/>
    <property type="evidence" value="ECO:0007669"/>
    <property type="project" value="TreeGrafter"/>
</dbReference>
<dbReference type="GO" id="GO:0052621">
    <property type="term" value="F:diguanylate cyclase activity"/>
    <property type="evidence" value="ECO:0007669"/>
    <property type="project" value="UniProtKB-EC"/>
</dbReference>
<dbReference type="CDD" id="cd00156">
    <property type="entry name" value="REC"/>
    <property type="match status" value="1"/>
</dbReference>
<evidence type="ECO:0000256" key="2">
    <source>
        <dbReference type="ARBA" id="ARBA00034247"/>
    </source>
</evidence>
<dbReference type="FunFam" id="3.30.70.270:FF:000001">
    <property type="entry name" value="Diguanylate cyclase domain protein"/>
    <property type="match status" value="1"/>
</dbReference>
<evidence type="ECO:0000256" key="3">
    <source>
        <dbReference type="PROSITE-ProRule" id="PRU00169"/>
    </source>
</evidence>
<comment type="catalytic activity">
    <reaction evidence="2">
        <text>2 GTP = 3',3'-c-di-GMP + 2 diphosphate</text>
        <dbReference type="Rhea" id="RHEA:24898"/>
        <dbReference type="ChEBI" id="CHEBI:33019"/>
        <dbReference type="ChEBI" id="CHEBI:37565"/>
        <dbReference type="ChEBI" id="CHEBI:58805"/>
        <dbReference type="EC" id="2.7.7.65"/>
    </reaction>
</comment>
<organism evidence="6 7">
    <name type="scientific">Oharaeibacter diazotrophicus</name>
    <dbReference type="NCBI Taxonomy" id="1920512"/>
    <lineage>
        <taxon>Bacteria</taxon>
        <taxon>Pseudomonadati</taxon>
        <taxon>Pseudomonadota</taxon>
        <taxon>Alphaproteobacteria</taxon>
        <taxon>Hyphomicrobiales</taxon>
        <taxon>Pleomorphomonadaceae</taxon>
        <taxon>Oharaeibacter</taxon>
    </lineage>
</organism>
<dbReference type="GO" id="GO:0000160">
    <property type="term" value="P:phosphorelay signal transduction system"/>
    <property type="evidence" value="ECO:0007669"/>
    <property type="project" value="InterPro"/>
</dbReference>
<dbReference type="Gene3D" id="3.40.50.2300">
    <property type="match status" value="1"/>
</dbReference>
<keyword evidence="7" id="KW-1185">Reference proteome</keyword>
<proteinExistence type="predicted"/>
<dbReference type="EMBL" id="SNXY01000006">
    <property type="protein sequence ID" value="TDP86654.1"/>
    <property type="molecule type" value="Genomic_DNA"/>
</dbReference>
<dbReference type="Pfam" id="PF00072">
    <property type="entry name" value="Response_reg"/>
    <property type="match status" value="1"/>
</dbReference>
<evidence type="ECO:0000256" key="1">
    <source>
        <dbReference type="ARBA" id="ARBA00012528"/>
    </source>
</evidence>
<dbReference type="InterPro" id="IPR050469">
    <property type="entry name" value="Diguanylate_Cyclase"/>
</dbReference>
<dbReference type="SUPFAM" id="SSF55073">
    <property type="entry name" value="Nucleotide cyclase"/>
    <property type="match status" value="1"/>
</dbReference>
<dbReference type="EC" id="2.7.7.65" evidence="1"/>
<dbReference type="InterPro" id="IPR043128">
    <property type="entry name" value="Rev_trsase/Diguanyl_cyclase"/>
</dbReference>
<evidence type="ECO:0000313" key="6">
    <source>
        <dbReference type="EMBL" id="TDP86654.1"/>
    </source>
</evidence>
<dbReference type="GO" id="GO:0043709">
    <property type="term" value="P:cell adhesion involved in single-species biofilm formation"/>
    <property type="evidence" value="ECO:0007669"/>
    <property type="project" value="TreeGrafter"/>
</dbReference>
<gene>
    <name evidence="6" type="ORF">EDD54_0533</name>
</gene>
<dbReference type="Pfam" id="PF00990">
    <property type="entry name" value="GGDEF"/>
    <property type="match status" value="1"/>
</dbReference>
<dbReference type="AlphaFoldDB" id="A0A4R6RJP5"/>
<dbReference type="PANTHER" id="PTHR45138:SF9">
    <property type="entry name" value="DIGUANYLATE CYCLASE DGCM-RELATED"/>
    <property type="match status" value="1"/>
</dbReference>
<dbReference type="InterPro" id="IPR000160">
    <property type="entry name" value="GGDEF_dom"/>
</dbReference>
<evidence type="ECO:0000313" key="7">
    <source>
        <dbReference type="Proteomes" id="UP000294547"/>
    </source>
</evidence>
<dbReference type="PROSITE" id="PS50887">
    <property type="entry name" value="GGDEF"/>
    <property type="match status" value="1"/>
</dbReference>
<dbReference type="RefSeq" id="WP_126536831.1">
    <property type="nucleotide sequence ID" value="NZ_BSPM01000008.1"/>
</dbReference>
<comment type="caution">
    <text evidence="6">The sequence shown here is derived from an EMBL/GenBank/DDBJ whole genome shotgun (WGS) entry which is preliminary data.</text>
</comment>